<organism evidence="1 2">
    <name type="scientific">Iphiclides podalirius</name>
    <name type="common">scarce swallowtail</name>
    <dbReference type="NCBI Taxonomy" id="110791"/>
    <lineage>
        <taxon>Eukaryota</taxon>
        <taxon>Metazoa</taxon>
        <taxon>Ecdysozoa</taxon>
        <taxon>Arthropoda</taxon>
        <taxon>Hexapoda</taxon>
        <taxon>Insecta</taxon>
        <taxon>Pterygota</taxon>
        <taxon>Neoptera</taxon>
        <taxon>Endopterygota</taxon>
        <taxon>Lepidoptera</taxon>
        <taxon>Glossata</taxon>
        <taxon>Ditrysia</taxon>
        <taxon>Papilionoidea</taxon>
        <taxon>Papilionidae</taxon>
        <taxon>Papilioninae</taxon>
        <taxon>Iphiclides</taxon>
    </lineage>
</organism>
<evidence type="ECO:0000313" key="1">
    <source>
        <dbReference type="EMBL" id="CAH2057434.1"/>
    </source>
</evidence>
<feature type="non-terminal residue" evidence="1">
    <location>
        <position position="154"/>
    </location>
</feature>
<dbReference type="EMBL" id="OW152836">
    <property type="protein sequence ID" value="CAH2057434.1"/>
    <property type="molecule type" value="Genomic_DNA"/>
</dbReference>
<proteinExistence type="predicted"/>
<keyword evidence="2" id="KW-1185">Reference proteome</keyword>
<accession>A0ABN8IHS3</accession>
<gene>
    <name evidence="1" type="ORF">IPOD504_LOCUS10235</name>
</gene>
<reference evidence="1" key="1">
    <citation type="submission" date="2022-03" db="EMBL/GenBank/DDBJ databases">
        <authorList>
            <person name="Martin H S."/>
        </authorList>
    </citation>
    <scope>NUCLEOTIDE SEQUENCE</scope>
</reference>
<dbReference type="Proteomes" id="UP000837857">
    <property type="component" value="Chromosome 24"/>
</dbReference>
<protein>
    <submittedName>
        <fullName evidence="1">Uncharacterized protein</fullName>
    </submittedName>
</protein>
<sequence>MSGRRINYASGLIAWLSKLRGVRQWPICRGALSHGGATVLTAVGGHQPHHTCRITTSQYQETIGWLSQTASHSPEHYHTSFHEKNLRSTRTRYRRAIESKSRRPRHRYQGVSAAGGYATERAHSHFREREAGASFALLMPSAPLAIYERLDHDL</sequence>
<name>A0ABN8IHS3_9NEOP</name>
<evidence type="ECO:0000313" key="2">
    <source>
        <dbReference type="Proteomes" id="UP000837857"/>
    </source>
</evidence>